<dbReference type="NCBIfam" id="TIGR03026">
    <property type="entry name" value="NDP-sugDHase"/>
    <property type="match status" value="1"/>
</dbReference>
<accession>A0A2D0N7X9</accession>
<dbReference type="PIRSF" id="PIRSF000124">
    <property type="entry name" value="UDPglc_GDPman_dh"/>
    <property type="match status" value="1"/>
</dbReference>
<dbReference type="Pfam" id="PF03720">
    <property type="entry name" value="UDPG_MGDP_dh_C"/>
    <property type="match status" value="1"/>
</dbReference>
<dbReference type="InterPro" id="IPR036220">
    <property type="entry name" value="UDP-Glc/GDP-Man_DH_C_sf"/>
</dbReference>
<dbReference type="AlphaFoldDB" id="A0A2D0N7X9"/>
<dbReference type="SUPFAM" id="SSF52413">
    <property type="entry name" value="UDP-glucose/GDP-mannose dehydrogenase C-terminal domain"/>
    <property type="match status" value="1"/>
</dbReference>
<keyword evidence="3" id="KW-0520">NAD</keyword>
<dbReference type="GO" id="GO:0000271">
    <property type="term" value="P:polysaccharide biosynthetic process"/>
    <property type="evidence" value="ECO:0007669"/>
    <property type="project" value="InterPro"/>
</dbReference>
<sequence>MYEKLKTKENIISVIGLGYVGLPLALAFAKKFKVIGFDINETRVAMMRAGEDPSKELESSDFENREITFTSNGDDLKTAQFHIVAVPTPVDEHLTPDLRPVLSASRTVGKALKKGDYVIFESTVYPGCTEEDCLPILEEESGLSLAKGDFKIGYSPERINPGDKEHTIEKILKIVSGNDAEALENISKTYGDIIQAGIYEASSIKVAEAAKVIENTQRDLNIAFMNELSLIFDRMGIDTQEVLKAAGTKWNFLKFYPGLVGGHCIGVDPYYLLHKSKKLGYNAQIITSGRRINDEMPAYIAKKLVQFMIQAGKNPGDTKVLVLGITFKENVADIRNSKIADLVRELMEFSINVHITDPYASPNEVAHEYRFSMVDQISDNYDAVIVAVNHDQYKELNIDYFKSIMNGKPILFDLKAIYDRPDDPKLVYWRL</sequence>
<dbReference type="PANTHER" id="PTHR43491:SF2">
    <property type="entry name" value="UDP-N-ACETYL-D-MANNOSAMINE DEHYDROGENASE"/>
    <property type="match status" value="1"/>
</dbReference>
<evidence type="ECO:0000313" key="8">
    <source>
        <dbReference type="Proteomes" id="UP000223913"/>
    </source>
</evidence>
<dbReference type="RefSeq" id="WP_099152080.1">
    <property type="nucleotide sequence ID" value="NZ_PDUD01000025.1"/>
</dbReference>
<dbReference type="SUPFAM" id="SSF51735">
    <property type="entry name" value="NAD(P)-binding Rossmann-fold domains"/>
    <property type="match status" value="1"/>
</dbReference>
<dbReference type="SMART" id="SM00984">
    <property type="entry name" value="UDPG_MGDP_dh_C"/>
    <property type="match status" value="1"/>
</dbReference>
<name>A0A2D0N7X9_FLAN2</name>
<dbReference type="Proteomes" id="UP000223913">
    <property type="component" value="Unassembled WGS sequence"/>
</dbReference>
<dbReference type="GO" id="GO:0051287">
    <property type="term" value="F:NAD binding"/>
    <property type="evidence" value="ECO:0007669"/>
    <property type="project" value="InterPro"/>
</dbReference>
<keyword evidence="8" id="KW-1185">Reference proteome</keyword>
<dbReference type="Pfam" id="PF03721">
    <property type="entry name" value="UDPG_MGDP_dh_N"/>
    <property type="match status" value="1"/>
</dbReference>
<keyword evidence="2" id="KW-0560">Oxidoreductase</keyword>
<evidence type="ECO:0000313" key="7">
    <source>
        <dbReference type="EMBL" id="PHN04506.1"/>
    </source>
</evidence>
<dbReference type="SUPFAM" id="SSF48179">
    <property type="entry name" value="6-phosphogluconate dehydrogenase C-terminal domain-like"/>
    <property type="match status" value="1"/>
</dbReference>
<evidence type="ECO:0000256" key="3">
    <source>
        <dbReference type="ARBA" id="ARBA00023027"/>
    </source>
</evidence>
<keyword evidence="5" id="KW-0472">Membrane</keyword>
<dbReference type="InterPro" id="IPR014027">
    <property type="entry name" value="UDP-Glc/GDP-Man_DH_C"/>
</dbReference>
<dbReference type="GO" id="GO:0016616">
    <property type="term" value="F:oxidoreductase activity, acting on the CH-OH group of donors, NAD or NADP as acceptor"/>
    <property type="evidence" value="ECO:0007669"/>
    <property type="project" value="InterPro"/>
</dbReference>
<gene>
    <name evidence="7" type="ORF">CRP01_21105</name>
</gene>
<keyword evidence="5" id="KW-0812">Transmembrane</keyword>
<dbReference type="InterPro" id="IPR017476">
    <property type="entry name" value="UDP-Glc/GDP-Man"/>
</dbReference>
<dbReference type="OrthoDB" id="9803238at2"/>
<evidence type="ECO:0000256" key="4">
    <source>
        <dbReference type="PIRNR" id="PIRNR000124"/>
    </source>
</evidence>
<dbReference type="InterPro" id="IPR008927">
    <property type="entry name" value="6-PGluconate_DH-like_C_sf"/>
</dbReference>
<organism evidence="7 8">
    <name type="scientific">Flavilitoribacter nigricans (strain ATCC 23147 / DSM 23189 / NBRC 102662 / NCIMB 1420 / SS-2)</name>
    <name type="common">Lewinella nigricans</name>
    <dbReference type="NCBI Taxonomy" id="1122177"/>
    <lineage>
        <taxon>Bacteria</taxon>
        <taxon>Pseudomonadati</taxon>
        <taxon>Bacteroidota</taxon>
        <taxon>Saprospiria</taxon>
        <taxon>Saprospirales</taxon>
        <taxon>Lewinellaceae</taxon>
        <taxon>Flavilitoribacter</taxon>
    </lineage>
</organism>
<dbReference type="GO" id="GO:0016628">
    <property type="term" value="F:oxidoreductase activity, acting on the CH-CH group of donors, NAD or NADP as acceptor"/>
    <property type="evidence" value="ECO:0007669"/>
    <property type="project" value="InterPro"/>
</dbReference>
<dbReference type="InterPro" id="IPR028359">
    <property type="entry name" value="UDP_ManNAc/GlcNAc_DH"/>
</dbReference>
<proteinExistence type="inferred from homology"/>
<dbReference type="InterPro" id="IPR036291">
    <property type="entry name" value="NAD(P)-bd_dom_sf"/>
</dbReference>
<dbReference type="InterPro" id="IPR014026">
    <property type="entry name" value="UDP-Glc/GDP-Man_DH_dimer"/>
</dbReference>
<reference evidence="7 8" key="1">
    <citation type="submission" date="2017-10" db="EMBL/GenBank/DDBJ databases">
        <title>The draft genome sequence of Lewinella nigricans NBRC 102662.</title>
        <authorList>
            <person name="Wang K."/>
        </authorList>
    </citation>
    <scope>NUCLEOTIDE SEQUENCE [LARGE SCALE GENOMIC DNA]</scope>
    <source>
        <strain evidence="7 8">NBRC 102662</strain>
    </source>
</reference>
<feature type="domain" description="UDP-glucose/GDP-mannose dehydrogenase C-terminal" evidence="6">
    <location>
        <begin position="321"/>
        <end position="420"/>
    </location>
</feature>
<dbReference type="EMBL" id="PDUD01000025">
    <property type="protein sequence ID" value="PHN04506.1"/>
    <property type="molecule type" value="Genomic_DNA"/>
</dbReference>
<dbReference type="Gene3D" id="3.40.50.720">
    <property type="entry name" value="NAD(P)-binding Rossmann-like Domain"/>
    <property type="match status" value="2"/>
</dbReference>
<protein>
    <submittedName>
        <fullName evidence="7">UDP-N-acetyl-D-galactosamine dehydrogenase</fullName>
    </submittedName>
</protein>
<evidence type="ECO:0000256" key="5">
    <source>
        <dbReference type="SAM" id="Phobius"/>
    </source>
</evidence>
<feature type="transmembrane region" description="Helical" evidence="5">
    <location>
        <begin position="12"/>
        <end position="29"/>
    </location>
</feature>
<evidence type="ECO:0000256" key="2">
    <source>
        <dbReference type="ARBA" id="ARBA00023002"/>
    </source>
</evidence>
<evidence type="ECO:0000259" key="6">
    <source>
        <dbReference type="SMART" id="SM00984"/>
    </source>
</evidence>
<comment type="caution">
    <text evidence="7">The sequence shown here is derived from an EMBL/GenBank/DDBJ whole genome shotgun (WGS) entry which is preliminary data.</text>
</comment>
<evidence type="ECO:0000256" key="1">
    <source>
        <dbReference type="ARBA" id="ARBA00006601"/>
    </source>
</evidence>
<dbReference type="PIRSF" id="PIRSF500136">
    <property type="entry name" value="UDP_ManNAc_DH"/>
    <property type="match status" value="1"/>
</dbReference>
<dbReference type="Pfam" id="PF00984">
    <property type="entry name" value="UDPG_MGDP_dh"/>
    <property type="match status" value="1"/>
</dbReference>
<dbReference type="InterPro" id="IPR001732">
    <property type="entry name" value="UDP-Glc/GDP-Man_DH_N"/>
</dbReference>
<comment type="similarity">
    <text evidence="1 4">Belongs to the UDP-glucose/GDP-mannose dehydrogenase family.</text>
</comment>
<keyword evidence="5" id="KW-1133">Transmembrane helix</keyword>
<dbReference type="PANTHER" id="PTHR43491">
    <property type="entry name" value="UDP-N-ACETYL-D-MANNOSAMINE DEHYDROGENASE"/>
    <property type="match status" value="1"/>
</dbReference>